<comment type="caution">
    <text evidence="1">The sequence shown here is derived from an EMBL/GenBank/DDBJ whole genome shotgun (WGS) entry which is preliminary data.</text>
</comment>
<evidence type="ECO:0000313" key="1">
    <source>
        <dbReference type="EMBL" id="CAJ1955389.1"/>
    </source>
</evidence>
<dbReference type="Proteomes" id="UP001295423">
    <property type="component" value="Unassembled WGS sequence"/>
</dbReference>
<evidence type="ECO:0000313" key="2">
    <source>
        <dbReference type="Proteomes" id="UP001295423"/>
    </source>
</evidence>
<protein>
    <submittedName>
        <fullName evidence="1">Uncharacterized protein</fullName>
    </submittedName>
</protein>
<reference evidence="1" key="1">
    <citation type="submission" date="2023-08" db="EMBL/GenBank/DDBJ databases">
        <authorList>
            <person name="Audoor S."/>
            <person name="Bilcke G."/>
        </authorList>
    </citation>
    <scope>NUCLEOTIDE SEQUENCE</scope>
</reference>
<dbReference type="EMBL" id="CAKOGP040001883">
    <property type="protein sequence ID" value="CAJ1955389.1"/>
    <property type="molecule type" value="Genomic_DNA"/>
</dbReference>
<feature type="non-terminal residue" evidence="1">
    <location>
        <position position="1"/>
    </location>
</feature>
<gene>
    <name evidence="1" type="ORF">CYCCA115_LOCUS15729</name>
</gene>
<dbReference type="AlphaFoldDB" id="A0AAD2JJG6"/>
<accession>A0AAD2JJG6</accession>
<name>A0AAD2JJG6_9STRA</name>
<proteinExistence type="predicted"/>
<sequence length="25" mass="2886">MISPTSIDHFMPTDVRRKPSLTWIG</sequence>
<keyword evidence="2" id="KW-1185">Reference proteome</keyword>
<organism evidence="1 2">
    <name type="scientific">Cylindrotheca closterium</name>
    <dbReference type="NCBI Taxonomy" id="2856"/>
    <lineage>
        <taxon>Eukaryota</taxon>
        <taxon>Sar</taxon>
        <taxon>Stramenopiles</taxon>
        <taxon>Ochrophyta</taxon>
        <taxon>Bacillariophyta</taxon>
        <taxon>Bacillariophyceae</taxon>
        <taxon>Bacillariophycidae</taxon>
        <taxon>Bacillariales</taxon>
        <taxon>Bacillariaceae</taxon>
        <taxon>Cylindrotheca</taxon>
    </lineage>
</organism>